<dbReference type="EMBL" id="VUJU01015895">
    <property type="protein sequence ID" value="KAF0691599.1"/>
    <property type="molecule type" value="Genomic_DNA"/>
</dbReference>
<evidence type="ECO:0000313" key="3">
    <source>
        <dbReference type="Proteomes" id="UP000478052"/>
    </source>
</evidence>
<dbReference type="OrthoDB" id="6773068at2759"/>
<dbReference type="AlphaFoldDB" id="A0A6G0VJU8"/>
<feature type="non-terminal residue" evidence="2">
    <location>
        <position position="269"/>
    </location>
</feature>
<evidence type="ECO:0000313" key="2">
    <source>
        <dbReference type="EMBL" id="KAF0691599.1"/>
    </source>
</evidence>
<feature type="region of interest" description="Disordered" evidence="1">
    <location>
        <begin position="247"/>
        <end position="269"/>
    </location>
</feature>
<sequence>IKMNRGRKIAAMVSQNEVNTHVSINKDANTGIYLENWVDTGNGIEFDTNRLNGIYIDDYDMVIDTFNYDELVENNTSFNNNNIDITTTQFNSIVDVVQNNHVLYDTDENNINNNIILNERINECPILINNSHSDNIISGAIENPILPESEIDTESTFENNLDEQLNDGQRQTEKMLSNSFGKLKHGKKNEVMRKISKSDKVRKIESRDIRLCLTNGRQLKVCRKMFLNTLSIGEDCFKRWTKKINNISNSNSSESEHDHEPISLTPSPR</sequence>
<organism evidence="2 3">
    <name type="scientific">Aphis craccivora</name>
    <name type="common">Cowpea aphid</name>
    <dbReference type="NCBI Taxonomy" id="307492"/>
    <lineage>
        <taxon>Eukaryota</taxon>
        <taxon>Metazoa</taxon>
        <taxon>Ecdysozoa</taxon>
        <taxon>Arthropoda</taxon>
        <taxon>Hexapoda</taxon>
        <taxon>Insecta</taxon>
        <taxon>Pterygota</taxon>
        <taxon>Neoptera</taxon>
        <taxon>Paraneoptera</taxon>
        <taxon>Hemiptera</taxon>
        <taxon>Sternorrhyncha</taxon>
        <taxon>Aphidomorpha</taxon>
        <taxon>Aphidoidea</taxon>
        <taxon>Aphididae</taxon>
        <taxon>Aphidini</taxon>
        <taxon>Aphis</taxon>
        <taxon>Aphis</taxon>
    </lineage>
</organism>
<gene>
    <name evidence="2" type="ORF">FWK35_00035915</name>
</gene>
<protein>
    <submittedName>
        <fullName evidence="2">Uncharacterized protein</fullName>
    </submittedName>
</protein>
<keyword evidence="3" id="KW-1185">Reference proteome</keyword>
<dbReference type="Proteomes" id="UP000478052">
    <property type="component" value="Unassembled WGS sequence"/>
</dbReference>
<comment type="caution">
    <text evidence="2">The sequence shown here is derived from an EMBL/GenBank/DDBJ whole genome shotgun (WGS) entry which is preliminary data.</text>
</comment>
<proteinExistence type="predicted"/>
<accession>A0A6G0VJU8</accession>
<reference evidence="2 3" key="1">
    <citation type="submission" date="2019-08" db="EMBL/GenBank/DDBJ databases">
        <title>Whole genome of Aphis craccivora.</title>
        <authorList>
            <person name="Voronova N.V."/>
            <person name="Shulinski R.S."/>
            <person name="Bandarenka Y.V."/>
            <person name="Zhorov D.G."/>
            <person name="Warner D."/>
        </authorList>
    </citation>
    <scope>NUCLEOTIDE SEQUENCE [LARGE SCALE GENOMIC DNA]</scope>
    <source>
        <strain evidence="2">180601</strain>
        <tissue evidence="2">Whole Body</tissue>
    </source>
</reference>
<evidence type="ECO:0000256" key="1">
    <source>
        <dbReference type="SAM" id="MobiDB-lite"/>
    </source>
</evidence>
<feature type="non-terminal residue" evidence="2">
    <location>
        <position position="1"/>
    </location>
</feature>
<name>A0A6G0VJU8_APHCR</name>